<organism evidence="9 10">
    <name type="scientific">Johnsonella ignava ATCC 51276</name>
    <dbReference type="NCBI Taxonomy" id="679200"/>
    <lineage>
        <taxon>Bacteria</taxon>
        <taxon>Bacillati</taxon>
        <taxon>Bacillota</taxon>
        <taxon>Clostridia</taxon>
        <taxon>Lachnospirales</taxon>
        <taxon>Lachnospiraceae</taxon>
        <taxon>Johnsonella</taxon>
    </lineage>
</organism>
<evidence type="ECO:0000256" key="3">
    <source>
        <dbReference type="ARBA" id="ARBA00014701"/>
    </source>
</evidence>
<keyword evidence="10" id="KW-1185">Reference proteome</keyword>
<evidence type="ECO:0000256" key="8">
    <source>
        <dbReference type="ARBA" id="ARBA00032386"/>
    </source>
</evidence>
<dbReference type="InterPro" id="IPR004654">
    <property type="entry name" value="ROK_glcA"/>
</dbReference>
<dbReference type="InterPro" id="IPR000600">
    <property type="entry name" value="ROK"/>
</dbReference>
<dbReference type="GO" id="GO:0006096">
    <property type="term" value="P:glycolytic process"/>
    <property type="evidence" value="ECO:0007669"/>
    <property type="project" value="InterPro"/>
</dbReference>
<dbReference type="InterPro" id="IPR043129">
    <property type="entry name" value="ATPase_NBD"/>
</dbReference>
<proteinExistence type="inferred from homology"/>
<dbReference type="PANTHER" id="PTHR18964">
    <property type="entry name" value="ROK (REPRESSOR, ORF, KINASE) FAMILY"/>
    <property type="match status" value="1"/>
</dbReference>
<dbReference type="AlphaFoldDB" id="G5GHY0"/>
<dbReference type="Proteomes" id="UP000003011">
    <property type="component" value="Unassembled WGS sequence"/>
</dbReference>
<evidence type="ECO:0000313" key="9">
    <source>
        <dbReference type="EMBL" id="EHI55455.1"/>
    </source>
</evidence>
<dbReference type="EC" id="2.7.1.2" evidence="2"/>
<gene>
    <name evidence="9" type="ORF">HMPREF9333_01170</name>
</gene>
<comment type="caution">
    <text evidence="9">The sequence shown here is derived from an EMBL/GenBank/DDBJ whole genome shotgun (WGS) entry which is preliminary data.</text>
</comment>
<keyword evidence="4" id="KW-0808">Transferase</keyword>
<dbReference type="Pfam" id="PF00480">
    <property type="entry name" value="ROK"/>
    <property type="match status" value="1"/>
</dbReference>
<dbReference type="InterPro" id="IPR049874">
    <property type="entry name" value="ROK_cs"/>
</dbReference>
<dbReference type="NCBIfam" id="TIGR00744">
    <property type="entry name" value="ROK_glcA_fam"/>
    <property type="match status" value="1"/>
</dbReference>
<keyword evidence="5" id="KW-0547">Nucleotide-binding</keyword>
<dbReference type="Gene3D" id="3.30.420.40">
    <property type="match status" value="2"/>
</dbReference>
<evidence type="ECO:0000256" key="1">
    <source>
        <dbReference type="ARBA" id="ARBA00006479"/>
    </source>
</evidence>
<evidence type="ECO:0000313" key="10">
    <source>
        <dbReference type="Proteomes" id="UP000003011"/>
    </source>
</evidence>
<dbReference type="EMBL" id="ACZL01000021">
    <property type="protein sequence ID" value="EHI55455.1"/>
    <property type="molecule type" value="Genomic_DNA"/>
</dbReference>
<evidence type="ECO:0000256" key="6">
    <source>
        <dbReference type="ARBA" id="ARBA00022777"/>
    </source>
</evidence>
<dbReference type="PATRIC" id="fig|679200.3.peg.1248"/>
<evidence type="ECO:0000256" key="2">
    <source>
        <dbReference type="ARBA" id="ARBA00012323"/>
    </source>
</evidence>
<dbReference type="eggNOG" id="COG1940">
    <property type="taxonomic scope" value="Bacteria"/>
</dbReference>
<dbReference type="GO" id="GO:0005524">
    <property type="term" value="F:ATP binding"/>
    <property type="evidence" value="ECO:0007669"/>
    <property type="project" value="UniProtKB-KW"/>
</dbReference>
<keyword evidence="7" id="KW-0067">ATP-binding</keyword>
<evidence type="ECO:0000256" key="4">
    <source>
        <dbReference type="ARBA" id="ARBA00022679"/>
    </source>
</evidence>
<dbReference type="PROSITE" id="PS01125">
    <property type="entry name" value="ROK"/>
    <property type="match status" value="1"/>
</dbReference>
<reference evidence="9 10" key="1">
    <citation type="submission" date="2011-08" db="EMBL/GenBank/DDBJ databases">
        <title>The Genome Sequence of Johnsonella ignava ATCC 51276.</title>
        <authorList>
            <consortium name="The Broad Institute Genome Sequencing Platform"/>
            <person name="Earl A."/>
            <person name="Ward D."/>
            <person name="Feldgarden M."/>
            <person name="Gevers D."/>
            <person name="Izard J."/>
            <person name="Blanton J.M."/>
            <person name="Baranova O.V."/>
            <person name="Dewhirst F.E."/>
            <person name="Young S.K."/>
            <person name="Zeng Q."/>
            <person name="Gargeya S."/>
            <person name="Fitzgerald M."/>
            <person name="Haas B."/>
            <person name="Abouelleil A."/>
            <person name="Alvarado L."/>
            <person name="Arachchi H.M."/>
            <person name="Berlin A."/>
            <person name="Brown A."/>
            <person name="Chapman S.B."/>
            <person name="Chen Z."/>
            <person name="Dunbar C."/>
            <person name="Freedman E."/>
            <person name="Gearin G."/>
            <person name="Gellesch M."/>
            <person name="Goldberg J."/>
            <person name="Griggs A."/>
            <person name="Gujja S."/>
            <person name="Heiman D."/>
            <person name="Howarth C."/>
            <person name="Larson L."/>
            <person name="Lui A."/>
            <person name="MacDonald P.J.P."/>
            <person name="Montmayeur A."/>
            <person name="Murphy C."/>
            <person name="Neiman D."/>
            <person name="Pearson M."/>
            <person name="Priest M."/>
            <person name="Roberts A."/>
            <person name="Saif S."/>
            <person name="Shea T."/>
            <person name="Shenoy N."/>
            <person name="Sisk P."/>
            <person name="Stolte C."/>
            <person name="Sykes S."/>
            <person name="Wortman J."/>
            <person name="Nusbaum C."/>
            <person name="Birren B."/>
        </authorList>
    </citation>
    <scope>NUCLEOTIDE SEQUENCE [LARGE SCALE GENOMIC DNA]</scope>
    <source>
        <strain evidence="9 10">ATCC 51276</strain>
    </source>
</reference>
<dbReference type="STRING" id="679200.HMPREF9333_01170"/>
<dbReference type="PANTHER" id="PTHR18964:SF149">
    <property type="entry name" value="BIFUNCTIONAL UDP-N-ACETYLGLUCOSAMINE 2-EPIMERASE_N-ACETYLMANNOSAMINE KINASE"/>
    <property type="match status" value="1"/>
</dbReference>
<dbReference type="SUPFAM" id="SSF53067">
    <property type="entry name" value="Actin-like ATPase domain"/>
    <property type="match status" value="1"/>
</dbReference>
<dbReference type="GO" id="GO:0005737">
    <property type="term" value="C:cytoplasm"/>
    <property type="evidence" value="ECO:0007669"/>
    <property type="project" value="InterPro"/>
</dbReference>
<accession>G5GHY0</accession>
<keyword evidence="6" id="KW-0418">Kinase</keyword>
<dbReference type="OrthoDB" id="9810372at2"/>
<comment type="similarity">
    <text evidence="1">Belongs to the ROK (NagC/XylR) family.</text>
</comment>
<sequence>MENICIGIDIGGTTVKMGIFNTSGKLVKKWAIGTSKENNSASVISDIASSVQEVLHEQSYTLNDCLGIGLGVPGPVLPSGYVEVCVNLGWKDRYPARELSQMLSGIPVGLGNDANIAALGEMWQGGAKGFGDVVLITLGTGVGGGVIIDGKIAEGRHGIAGEIGHMHVINDENEYCNCGCRGCLEQIASATGIVREAKRVLAADTMPSLLRKHKEHISAKDVLDCAKEGDAAALKVIKKVCRYLGIAMSHIAYTVDPDVFVIGGGVSKAGEFLLKMIENEYEKYVKLSKAKPRTVLATLGNDAGIYGGAKLVFNMASVQS</sequence>
<evidence type="ECO:0000256" key="7">
    <source>
        <dbReference type="ARBA" id="ARBA00022840"/>
    </source>
</evidence>
<dbReference type="HOGENOM" id="CLU_036604_0_1_9"/>
<protein>
    <recommendedName>
        <fullName evidence="3">Glucokinase</fullName>
        <ecNumber evidence="2">2.7.1.2</ecNumber>
    </recommendedName>
    <alternativeName>
        <fullName evidence="8">Glucose kinase</fullName>
    </alternativeName>
</protein>
<evidence type="ECO:0000256" key="5">
    <source>
        <dbReference type="ARBA" id="ARBA00022741"/>
    </source>
</evidence>
<dbReference type="GO" id="GO:0004340">
    <property type="term" value="F:glucokinase activity"/>
    <property type="evidence" value="ECO:0007669"/>
    <property type="project" value="UniProtKB-EC"/>
</dbReference>
<name>G5GHY0_9FIRM</name>
<dbReference type="RefSeq" id="WP_005540610.1">
    <property type="nucleotide sequence ID" value="NZ_JH378832.1"/>
</dbReference>